<dbReference type="InterPro" id="IPR003367">
    <property type="entry name" value="Thrombospondin_3-like_rpt"/>
</dbReference>
<organism evidence="9 10">
    <name type="scientific">Flaviaesturariibacter flavus</name>
    <dbReference type="NCBI Taxonomy" id="2502780"/>
    <lineage>
        <taxon>Bacteria</taxon>
        <taxon>Pseudomonadati</taxon>
        <taxon>Bacteroidota</taxon>
        <taxon>Chitinophagia</taxon>
        <taxon>Chitinophagales</taxon>
        <taxon>Chitinophagaceae</taxon>
        <taxon>Flaviaestuariibacter</taxon>
    </lineage>
</organism>
<dbReference type="Pfam" id="PF00691">
    <property type="entry name" value="OmpA"/>
    <property type="match status" value="1"/>
</dbReference>
<dbReference type="PRINTS" id="PR01023">
    <property type="entry name" value="NAFLGMOTY"/>
</dbReference>
<dbReference type="Gene3D" id="4.10.1080.10">
    <property type="entry name" value="TSP type-3 repeat"/>
    <property type="match status" value="1"/>
</dbReference>
<dbReference type="Gene3D" id="2.40.160.20">
    <property type="match status" value="1"/>
</dbReference>
<evidence type="ECO:0000256" key="1">
    <source>
        <dbReference type="ARBA" id="ARBA00004442"/>
    </source>
</evidence>
<feature type="domain" description="OmpA-like" evidence="8">
    <location>
        <begin position="332"/>
        <end position="448"/>
    </location>
</feature>
<comment type="subcellular location">
    <subcellularLocation>
        <location evidence="1">Cell outer membrane</location>
    </subcellularLocation>
</comment>
<dbReference type="InterPro" id="IPR006665">
    <property type="entry name" value="OmpA-like"/>
</dbReference>
<dbReference type="InterPro" id="IPR050330">
    <property type="entry name" value="Bact_OuterMem_StrucFunc"/>
</dbReference>
<evidence type="ECO:0000256" key="4">
    <source>
        <dbReference type="ARBA" id="ARBA00023237"/>
    </source>
</evidence>
<evidence type="ECO:0000256" key="5">
    <source>
        <dbReference type="PROSITE-ProRule" id="PRU00473"/>
    </source>
</evidence>
<dbReference type="PANTHER" id="PTHR30329:SF21">
    <property type="entry name" value="LIPOPROTEIN YIAD-RELATED"/>
    <property type="match status" value="1"/>
</dbReference>
<dbReference type="GO" id="GO:0007155">
    <property type="term" value="P:cell adhesion"/>
    <property type="evidence" value="ECO:0007669"/>
    <property type="project" value="InterPro"/>
</dbReference>
<evidence type="ECO:0000256" key="7">
    <source>
        <dbReference type="SAM" id="SignalP"/>
    </source>
</evidence>
<feature type="chain" id="PRO_5020738240" evidence="7">
    <location>
        <begin position="20"/>
        <end position="448"/>
    </location>
</feature>
<dbReference type="SUPFAM" id="SSF103088">
    <property type="entry name" value="OmpA-like"/>
    <property type="match status" value="1"/>
</dbReference>
<dbReference type="PANTHER" id="PTHR30329">
    <property type="entry name" value="STATOR ELEMENT OF FLAGELLAR MOTOR COMPLEX"/>
    <property type="match status" value="1"/>
</dbReference>
<protein>
    <submittedName>
        <fullName evidence="9">OmpA family protein</fullName>
    </submittedName>
</protein>
<dbReference type="SUPFAM" id="SSF103647">
    <property type="entry name" value="TSP type-3 repeat"/>
    <property type="match status" value="1"/>
</dbReference>
<dbReference type="InterPro" id="IPR036737">
    <property type="entry name" value="OmpA-like_sf"/>
</dbReference>
<evidence type="ECO:0000256" key="2">
    <source>
        <dbReference type="ARBA" id="ARBA00022729"/>
    </source>
</evidence>
<dbReference type="RefSeq" id="WP_131447194.1">
    <property type="nucleotide sequence ID" value="NZ_SJZI01000008.1"/>
</dbReference>
<dbReference type="GO" id="GO:0009279">
    <property type="term" value="C:cell outer membrane"/>
    <property type="evidence" value="ECO:0007669"/>
    <property type="project" value="UniProtKB-SubCell"/>
</dbReference>
<dbReference type="OrthoDB" id="1522982at2"/>
<dbReference type="EMBL" id="SJZI01000008">
    <property type="protein sequence ID" value="TCJ17414.1"/>
    <property type="molecule type" value="Genomic_DNA"/>
</dbReference>
<keyword evidence="4" id="KW-0998">Cell outer membrane</keyword>
<keyword evidence="3 5" id="KW-0472">Membrane</keyword>
<proteinExistence type="predicted"/>
<dbReference type="Gene3D" id="3.30.1330.60">
    <property type="entry name" value="OmpA-like domain"/>
    <property type="match status" value="1"/>
</dbReference>
<sequence>MKKVLVTMLAIACSNAVFAQATPKNAYKRPSALGLSFFMNDYLTANRIRTTSFNQVINNGTRARFSEMDPGIGVHYFRGLHNNIDFAGTIGGSFPRVIMKDGTTNGSSSLQLEADASAQFKLFSDRYVLTPYVTAGIGASWYKQTFDAIIPAGIGLKVNLFNEAALFTDATYRIPVTDRANNYHFVYRIGYAGNLRPRKKAEEVKPVPVAPVDTDNDGIVDSLDKCPTVPGIEKYQGCPIPDTDHDGINDEEDKCPTQPGTAKYQGCPIPDTDLDGINDEEDKCPTERGVPRYQGCPIPDTDKDGVNDEEDKCPTLAGTAANNGCPEVKQETIVRMNKSASRIYFATGKSTLLKTSNAALAEVAKLMSEDKDLKLYIEGHTDNVGKDDYNQKLSEDRAAAVRTALLARGVPESRIQSQGFGETKPIADNKTAAGRAKNRRVVMRPSYE</sequence>
<dbReference type="AlphaFoldDB" id="A0A4R1BJE5"/>
<dbReference type="Pfam" id="PF02412">
    <property type="entry name" value="TSP_3"/>
    <property type="match status" value="3"/>
</dbReference>
<dbReference type="PRINTS" id="PR01021">
    <property type="entry name" value="OMPADOMAIN"/>
</dbReference>
<evidence type="ECO:0000256" key="6">
    <source>
        <dbReference type="SAM" id="MobiDB-lite"/>
    </source>
</evidence>
<dbReference type="Proteomes" id="UP000295334">
    <property type="component" value="Unassembled WGS sequence"/>
</dbReference>
<comment type="caution">
    <text evidence="9">The sequence shown here is derived from an EMBL/GenBank/DDBJ whole genome shotgun (WGS) entry which is preliminary data.</text>
</comment>
<dbReference type="InterPro" id="IPR006664">
    <property type="entry name" value="OMP_bac"/>
</dbReference>
<dbReference type="CDD" id="cd07185">
    <property type="entry name" value="OmpA_C-like"/>
    <property type="match status" value="1"/>
</dbReference>
<feature type="region of interest" description="Disordered" evidence="6">
    <location>
        <begin position="416"/>
        <end position="448"/>
    </location>
</feature>
<dbReference type="PROSITE" id="PS01068">
    <property type="entry name" value="OMPA_1"/>
    <property type="match status" value="1"/>
</dbReference>
<evidence type="ECO:0000313" key="10">
    <source>
        <dbReference type="Proteomes" id="UP000295334"/>
    </source>
</evidence>
<evidence type="ECO:0000313" key="9">
    <source>
        <dbReference type="EMBL" id="TCJ17414.1"/>
    </source>
</evidence>
<dbReference type="GO" id="GO:0005509">
    <property type="term" value="F:calcium ion binding"/>
    <property type="evidence" value="ECO:0007669"/>
    <property type="project" value="InterPro"/>
</dbReference>
<keyword evidence="10" id="KW-1185">Reference proteome</keyword>
<evidence type="ECO:0000259" key="8">
    <source>
        <dbReference type="PROSITE" id="PS51123"/>
    </source>
</evidence>
<dbReference type="PROSITE" id="PS51123">
    <property type="entry name" value="OMPA_2"/>
    <property type="match status" value="1"/>
</dbReference>
<gene>
    <name evidence="9" type="ORF">EPD60_04270</name>
</gene>
<keyword evidence="2 7" id="KW-0732">Signal</keyword>
<dbReference type="InterPro" id="IPR006690">
    <property type="entry name" value="OMPA-like_CS"/>
</dbReference>
<reference evidence="9 10" key="1">
    <citation type="submission" date="2019-03" db="EMBL/GenBank/DDBJ databases">
        <authorList>
            <person name="Kim M.K.M."/>
        </authorList>
    </citation>
    <scope>NUCLEOTIDE SEQUENCE [LARGE SCALE GENOMIC DNA]</scope>
    <source>
        <strain evidence="9 10">17J68-12</strain>
    </source>
</reference>
<name>A0A4R1BJE5_9BACT</name>
<feature type="signal peptide" evidence="7">
    <location>
        <begin position="1"/>
        <end position="19"/>
    </location>
</feature>
<feature type="region of interest" description="Disordered" evidence="6">
    <location>
        <begin position="286"/>
        <end position="308"/>
    </location>
</feature>
<dbReference type="InterPro" id="IPR028974">
    <property type="entry name" value="TSP_type-3_rpt"/>
</dbReference>
<accession>A0A4R1BJE5</accession>
<evidence type="ECO:0000256" key="3">
    <source>
        <dbReference type="ARBA" id="ARBA00023136"/>
    </source>
</evidence>